<name>A0ABV7WX73_9HYPH</name>
<dbReference type="PANTHER" id="PTHR13794:SF58">
    <property type="entry name" value="MITOCHONDRIAL ENOLASE SUPERFAMILY MEMBER 1"/>
    <property type="match status" value="1"/>
</dbReference>
<comment type="caution">
    <text evidence="5">The sequence shown here is derived from an EMBL/GenBank/DDBJ whole genome shotgun (WGS) entry which is preliminary data.</text>
</comment>
<evidence type="ECO:0000256" key="3">
    <source>
        <dbReference type="ARBA" id="ARBA00022842"/>
    </source>
</evidence>
<dbReference type="InterPro" id="IPR029065">
    <property type="entry name" value="Enolase_C-like"/>
</dbReference>
<keyword evidence="6" id="KW-1185">Reference proteome</keyword>
<protein>
    <submittedName>
        <fullName evidence="5">Mandelate racemase/muconate lactonizing enzyme family protein</fullName>
    </submittedName>
</protein>
<dbReference type="Gene3D" id="3.30.390.10">
    <property type="entry name" value="Enolase-like, N-terminal domain"/>
    <property type="match status" value="1"/>
</dbReference>
<dbReference type="RefSeq" id="WP_380095035.1">
    <property type="nucleotide sequence ID" value="NZ_JBHRYD010000001.1"/>
</dbReference>
<keyword evidence="2" id="KW-0479">Metal-binding</keyword>
<dbReference type="CDD" id="cd03316">
    <property type="entry name" value="MR_like"/>
    <property type="match status" value="1"/>
</dbReference>
<dbReference type="Proteomes" id="UP001595613">
    <property type="component" value="Unassembled WGS sequence"/>
</dbReference>
<dbReference type="EMBL" id="JBHRYD010000001">
    <property type="protein sequence ID" value="MFC3703898.1"/>
    <property type="molecule type" value="Genomic_DNA"/>
</dbReference>
<dbReference type="InterPro" id="IPR046945">
    <property type="entry name" value="RHMD-like"/>
</dbReference>
<dbReference type="InterPro" id="IPR029017">
    <property type="entry name" value="Enolase-like_N"/>
</dbReference>
<dbReference type="InterPro" id="IPR036849">
    <property type="entry name" value="Enolase-like_C_sf"/>
</dbReference>
<feature type="domain" description="Mandelate racemase/muconate lactonizing enzyme C-terminal" evidence="4">
    <location>
        <begin position="144"/>
        <end position="241"/>
    </location>
</feature>
<evidence type="ECO:0000259" key="4">
    <source>
        <dbReference type="SMART" id="SM00922"/>
    </source>
</evidence>
<sequence>MKIVDIRARVMRSSVPEFLIGGGIPYNLDLASTIVEVVADNGVVGRGETTLARGHDREKTMAQAVVNNFKPLLIGQDPREISRIWEELWVYTKTIGFVGPLSAIDQALWDLKARTLNVPLYELMGGRVRNKIRAYATSAIKKAPEEHVADIKRYIELGIQGVKLGIGRGVAEDKRLIRMATEAAEDKIRVAVDANAFYTNHMDAEEIAQICDETGIFWLEEPVQHSDIAGLAYLNHKYRTPISGYQTEISAARMKDYLQHNALEIYQPRICHSGGITQSKRVAELCDVFNKMFIPHAFGSGMKNAATLHLIASTNNAGWIEFPVVLDVEDPRQFMTGNYLSNLQDISMDEQGFVTVPSGPGNGVELNQDTLDQYQVAAF</sequence>
<dbReference type="Pfam" id="PF13378">
    <property type="entry name" value="MR_MLE_C"/>
    <property type="match status" value="1"/>
</dbReference>
<comment type="cofactor">
    <cofactor evidence="1">
        <name>Mg(2+)</name>
        <dbReference type="ChEBI" id="CHEBI:18420"/>
    </cofactor>
</comment>
<reference evidence="6" key="1">
    <citation type="journal article" date="2019" name="Int. J. Syst. Evol. Microbiol.">
        <title>The Global Catalogue of Microorganisms (GCM) 10K type strain sequencing project: providing services to taxonomists for standard genome sequencing and annotation.</title>
        <authorList>
            <consortium name="The Broad Institute Genomics Platform"/>
            <consortium name="The Broad Institute Genome Sequencing Center for Infectious Disease"/>
            <person name="Wu L."/>
            <person name="Ma J."/>
        </authorList>
    </citation>
    <scope>NUCLEOTIDE SEQUENCE [LARGE SCALE GENOMIC DNA]</scope>
    <source>
        <strain evidence="6">KCTC 42281</strain>
    </source>
</reference>
<dbReference type="SUPFAM" id="SSF54826">
    <property type="entry name" value="Enolase N-terminal domain-like"/>
    <property type="match status" value="1"/>
</dbReference>
<dbReference type="SUPFAM" id="SSF51604">
    <property type="entry name" value="Enolase C-terminal domain-like"/>
    <property type="match status" value="1"/>
</dbReference>
<dbReference type="Pfam" id="PF02746">
    <property type="entry name" value="MR_MLE_N"/>
    <property type="match status" value="1"/>
</dbReference>
<gene>
    <name evidence="5" type="ORF">ACFOOL_03905</name>
</gene>
<evidence type="ECO:0000256" key="2">
    <source>
        <dbReference type="ARBA" id="ARBA00022723"/>
    </source>
</evidence>
<dbReference type="Gene3D" id="3.20.20.120">
    <property type="entry name" value="Enolase-like C-terminal domain"/>
    <property type="match status" value="1"/>
</dbReference>
<dbReference type="InterPro" id="IPR013341">
    <property type="entry name" value="Mandelate_racemase_N_dom"/>
</dbReference>
<keyword evidence="3" id="KW-0460">Magnesium</keyword>
<dbReference type="PANTHER" id="PTHR13794">
    <property type="entry name" value="ENOLASE SUPERFAMILY, MANDELATE RACEMASE"/>
    <property type="match status" value="1"/>
</dbReference>
<dbReference type="SMART" id="SM00922">
    <property type="entry name" value="MR_MLE"/>
    <property type="match status" value="1"/>
</dbReference>
<organism evidence="5 6">
    <name type="scientific">Devosia honganensis</name>
    <dbReference type="NCBI Taxonomy" id="1610527"/>
    <lineage>
        <taxon>Bacteria</taxon>
        <taxon>Pseudomonadati</taxon>
        <taxon>Pseudomonadota</taxon>
        <taxon>Alphaproteobacteria</taxon>
        <taxon>Hyphomicrobiales</taxon>
        <taxon>Devosiaceae</taxon>
        <taxon>Devosia</taxon>
    </lineage>
</organism>
<dbReference type="InterPro" id="IPR013342">
    <property type="entry name" value="Mandelate_racemase_C"/>
</dbReference>
<evidence type="ECO:0000313" key="6">
    <source>
        <dbReference type="Proteomes" id="UP001595613"/>
    </source>
</evidence>
<evidence type="ECO:0000256" key="1">
    <source>
        <dbReference type="ARBA" id="ARBA00001946"/>
    </source>
</evidence>
<evidence type="ECO:0000313" key="5">
    <source>
        <dbReference type="EMBL" id="MFC3703898.1"/>
    </source>
</evidence>
<accession>A0ABV7WX73</accession>
<proteinExistence type="predicted"/>